<evidence type="ECO:0000259" key="7">
    <source>
        <dbReference type="PROSITE" id="PS51379"/>
    </source>
</evidence>
<keyword evidence="5 6" id="KW-0411">Iron-sulfur</keyword>
<dbReference type="InterPro" id="IPR012257">
    <property type="entry name" value="Glc_ox_4Fe-4S"/>
</dbReference>
<dbReference type="InterPro" id="IPR004017">
    <property type="entry name" value="Cys_rich_dom"/>
</dbReference>
<reference evidence="9" key="1">
    <citation type="submission" date="2018-05" db="EMBL/GenBank/DDBJ databases">
        <authorList>
            <person name="Du Z."/>
            <person name="Wang X."/>
        </authorList>
    </citation>
    <scope>NUCLEOTIDE SEQUENCE [LARGE SCALE GENOMIC DNA]</scope>
    <source>
        <strain evidence="9">CQN31</strain>
    </source>
</reference>
<comment type="catalytic activity">
    <reaction evidence="6">
        <text>glycolate + A = glyoxylate + AH2</text>
        <dbReference type="Rhea" id="RHEA:21264"/>
        <dbReference type="ChEBI" id="CHEBI:13193"/>
        <dbReference type="ChEBI" id="CHEBI:17499"/>
        <dbReference type="ChEBI" id="CHEBI:29805"/>
        <dbReference type="ChEBI" id="CHEBI:36655"/>
        <dbReference type="EC" id="1.1.99.14"/>
    </reaction>
</comment>
<evidence type="ECO:0000256" key="4">
    <source>
        <dbReference type="ARBA" id="ARBA00023004"/>
    </source>
</evidence>
<sequence length="443" mass="48043">MQTSFAPDRLRDPDLAESNRILRTCVHCGFCTATCPTFVLLGDELDSPRGRIYLIKDMLENDRPATAEVVKHVDRCLSCLSCMTTCPSGVHYMHLVDHARRHIEETYERPKAERALRKLLSFLLPYPWRFRLALLGSPLARPLARLIPGGSQAAERLRAMLKLAPTAVPSPSPVEKPGVHRAEGARRGRVALLTGCAQQVLAPSINEATIRLLTRMGLDVVVTKEQGCCGALDHHMGHHDPAMRLARANIEAWHAEMAGEGLDAIVINASGCGTTVKDYGFMFRAEGEAIAAQAEAVSKRAMDVSEVLLKFGYAPSREVPGLTVAYHAACSLQHGQKITAAPKDLLKRAGFAVKEPAEAHLCCGSAGTYNLLQPEISGKLRARKLENLDRTRADLVASGNIGCITQLGGDRLPVVHTVELLDWMAGGPEPAQVAAARRARQAA</sequence>
<feature type="domain" description="4Fe-4S ferredoxin-type" evidence="7">
    <location>
        <begin position="67"/>
        <end position="96"/>
    </location>
</feature>
<dbReference type="GO" id="GO:0019154">
    <property type="term" value="F:glycolate dehydrogenase activity"/>
    <property type="evidence" value="ECO:0007669"/>
    <property type="project" value="UniProtKB-EC"/>
</dbReference>
<evidence type="ECO:0000256" key="1">
    <source>
        <dbReference type="ARBA" id="ARBA00022485"/>
    </source>
</evidence>
<evidence type="ECO:0000256" key="2">
    <source>
        <dbReference type="ARBA" id="ARBA00022723"/>
    </source>
</evidence>
<dbReference type="InterPro" id="IPR017896">
    <property type="entry name" value="4Fe4S_Fe-S-bd"/>
</dbReference>
<feature type="domain" description="4Fe-4S ferredoxin-type" evidence="7">
    <location>
        <begin position="14"/>
        <end position="45"/>
    </location>
</feature>
<name>A0A317F999_9PROT</name>
<keyword evidence="6" id="KW-0249">Electron transport</keyword>
<dbReference type="EMBL" id="QGNA01000004">
    <property type="protein sequence ID" value="PWS35721.1"/>
    <property type="molecule type" value="Genomic_DNA"/>
</dbReference>
<dbReference type="Gene3D" id="1.10.1060.10">
    <property type="entry name" value="Alpha-helical ferredoxin"/>
    <property type="match status" value="1"/>
</dbReference>
<dbReference type="FunFam" id="1.10.1060.10:FF:000012">
    <property type="entry name" value="Glycolate oxidase iron-sulfur subunit"/>
    <property type="match status" value="1"/>
</dbReference>
<comment type="cofactor">
    <cofactor evidence="6">
        <name>[4Fe-4S] cluster</name>
        <dbReference type="ChEBI" id="CHEBI:49883"/>
    </cofactor>
    <text evidence="6">Binds 2 [4Fe-4S] clusters.</text>
</comment>
<dbReference type="Pfam" id="PF02754">
    <property type="entry name" value="CCG"/>
    <property type="match status" value="2"/>
</dbReference>
<dbReference type="SUPFAM" id="SSF54862">
    <property type="entry name" value="4Fe-4S ferredoxins"/>
    <property type="match status" value="1"/>
</dbReference>
<accession>A0A317F999</accession>
<keyword evidence="1 6" id="KW-0004">4Fe-4S</keyword>
<dbReference type="Proteomes" id="UP000245765">
    <property type="component" value="Unassembled WGS sequence"/>
</dbReference>
<dbReference type="Pfam" id="PF13183">
    <property type="entry name" value="Fer4_8"/>
    <property type="match status" value="1"/>
</dbReference>
<keyword evidence="9" id="KW-1185">Reference proteome</keyword>
<keyword evidence="2 6" id="KW-0479">Metal-binding</keyword>
<gene>
    <name evidence="8" type="ORF">DFH01_19225</name>
</gene>
<dbReference type="GO" id="GO:0051539">
    <property type="term" value="F:4 iron, 4 sulfur cluster binding"/>
    <property type="evidence" value="ECO:0007669"/>
    <property type="project" value="UniProtKB-UniRule"/>
</dbReference>
<dbReference type="EC" id="1.1.99.14" evidence="6"/>
<evidence type="ECO:0000256" key="6">
    <source>
        <dbReference type="PIRNR" id="PIRNR000139"/>
    </source>
</evidence>
<keyword evidence="3" id="KW-0677">Repeat</keyword>
<keyword evidence="4 6" id="KW-0408">Iron</keyword>
<dbReference type="OrthoDB" id="9765258at2"/>
<comment type="function">
    <text evidence="6">Component of a complex that catalyzes the oxidation of glycolate to glyoxylate.</text>
</comment>
<evidence type="ECO:0000313" key="8">
    <source>
        <dbReference type="EMBL" id="PWS35721.1"/>
    </source>
</evidence>
<dbReference type="InterPro" id="IPR017900">
    <property type="entry name" value="4Fe4S_Fe_S_CS"/>
</dbReference>
<evidence type="ECO:0000256" key="3">
    <source>
        <dbReference type="ARBA" id="ARBA00022737"/>
    </source>
</evidence>
<proteinExistence type="predicted"/>
<dbReference type="AlphaFoldDB" id="A0A317F999"/>
<evidence type="ECO:0000256" key="5">
    <source>
        <dbReference type="ARBA" id="ARBA00023014"/>
    </source>
</evidence>
<dbReference type="RefSeq" id="WP_109872087.1">
    <property type="nucleotide sequence ID" value="NZ_QGNA01000004.1"/>
</dbReference>
<comment type="caution">
    <text evidence="8">The sequence shown here is derived from an EMBL/GenBank/DDBJ whole genome shotgun (WGS) entry which is preliminary data.</text>
</comment>
<dbReference type="PROSITE" id="PS51379">
    <property type="entry name" value="4FE4S_FER_2"/>
    <property type="match status" value="2"/>
</dbReference>
<comment type="catalytic activity">
    <reaction evidence="6">
        <text>(R)-lactate + A = pyruvate + AH2</text>
        <dbReference type="Rhea" id="RHEA:15089"/>
        <dbReference type="ChEBI" id="CHEBI:13193"/>
        <dbReference type="ChEBI" id="CHEBI:15361"/>
        <dbReference type="ChEBI" id="CHEBI:16004"/>
        <dbReference type="ChEBI" id="CHEBI:17499"/>
    </reaction>
</comment>
<dbReference type="PANTHER" id="PTHR32479">
    <property type="entry name" value="GLYCOLATE OXIDASE IRON-SULFUR SUBUNIT"/>
    <property type="match status" value="1"/>
</dbReference>
<dbReference type="InterPro" id="IPR009051">
    <property type="entry name" value="Helical_ferredxn"/>
</dbReference>
<protein>
    <recommendedName>
        <fullName evidence="6">Glycolate oxidase iron-sulfur subunit</fullName>
        <ecNumber evidence="6">1.1.99.14</ecNumber>
    </recommendedName>
</protein>
<organism evidence="8 9">
    <name type="scientific">Falsiroseomonas bella</name>
    <dbReference type="NCBI Taxonomy" id="2184016"/>
    <lineage>
        <taxon>Bacteria</taxon>
        <taxon>Pseudomonadati</taxon>
        <taxon>Pseudomonadota</taxon>
        <taxon>Alphaproteobacteria</taxon>
        <taxon>Acetobacterales</taxon>
        <taxon>Roseomonadaceae</taxon>
        <taxon>Falsiroseomonas</taxon>
    </lineage>
</organism>
<dbReference type="PIRSF" id="PIRSF000139">
    <property type="entry name" value="Glc_ox_4Fe-4S"/>
    <property type="match status" value="1"/>
</dbReference>
<dbReference type="PANTHER" id="PTHR32479:SF17">
    <property type="entry name" value="GLYCOLATE OXIDASE IRON-SULFUR SUBUNIT"/>
    <property type="match status" value="1"/>
</dbReference>
<keyword evidence="6" id="KW-0813">Transport</keyword>
<dbReference type="NCBIfam" id="NF008434">
    <property type="entry name" value="PRK11274.1"/>
    <property type="match status" value="1"/>
</dbReference>
<evidence type="ECO:0000313" key="9">
    <source>
        <dbReference type="Proteomes" id="UP000245765"/>
    </source>
</evidence>
<dbReference type="PROSITE" id="PS00198">
    <property type="entry name" value="4FE4S_FER_1"/>
    <property type="match status" value="2"/>
</dbReference>
<dbReference type="GO" id="GO:0046872">
    <property type="term" value="F:metal ion binding"/>
    <property type="evidence" value="ECO:0007669"/>
    <property type="project" value="UniProtKB-UniRule"/>
</dbReference>